<dbReference type="Proteomes" id="UP001151234">
    <property type="component" value="Unassembled WGS sequence"/>
</dbReference>
<evidence type="ECO:0000256" key="12">
    <source>
        <dbReference type="ARBA" id="ARBA00023136"/>
    </source>
</evidence>
<evidence type="ECO:0000256" key="16">
    <source>
        <dbReference type="SAM" id="Phobius"/>
    </source>
</evidence>
<dbReference type="PANTHER" id="PTHR21248">
    <property type="entry name" value="CARDIOLIPIN SYNTHASE"/>
    <property type="match status" value="1"/>
</dbReference>
<dbReference type="GO" id="GO:0032049">
    <property type="term" value="P:cardiolipin biosynthetic process"/>
    <property type="evidence" value="ECO:0007669"/>
    <property type="project" value="UniProtKB-UniRule"/>
</dbReference>
<dbReference type="PROSITE" id="PS50035">
    <property type="entry name" value="PLD"/>
    <property type="match status" value="2"/>
</dbReference>
<evidence type="ECO:0000256" key="3">
    <source>
        <dbReference type="ARBA" id="ARBA00004651"/>
    </source>
</evidence>
<dbReference type="InterPro" id="IPR001736">
    <property type="entry name" value="PLipase_D/transphosphatidylase"/>
</dbReference>
<evidence type="ECO:0000256" key="11">
    <source>
        <dbReference type="ARBA" id="ARBA00023098"/>
    </source>
</evidence>
<evidence type="ECO:0000256" key="7">
    <source>
        <dbReference type="ARBA" id="ARBA00022679"/>
    </source>
</evidence>
<dbReference type="Gene3D" id="3.30.870.10">
    <property type="entry name" value="Endonuclease Chain A"/>
    <property type="match status" value="2"/>
</dbReference>
<evidence type="ECO:0000256" key="13">
    <source>
        <dbReference type="ARBA" id="ARBA00023209"/>
    </source>
</evidence>
<dbReference type="EMBL" id="JAPJZI010000001">
    <property type="protein sequence ID" value="MDA5400329.1"/>
    <property type="molecule type" value="Genomic_DNA"/>
</dbReference>
<evidence type="ECO:0000313" key="19">
    <source>
        <dbReference type="Proteomes" id="UP001151234"/>
    </source>
</evidence>
<evidence type="ECO:0000256" key="9">
    <source>
        <dbReference type="ARBA" id="ARBA00022737"/>
    </source>
</evidence>
<proteinExistence type="predicted"/>
<comment type="caution">
    <text evidence="18">The sequence shown here is derived from an EMBL/GenBank/DDBJ whole genome shotgun (WGS) entry which is preliminary data.</text>
</comment>
<dbReference type="EC" id="2.7.8.-" evidence="15"/>
<keyword evidence="14" id="KW-1208">Phospholipid metabolism</keyword>
<dbReference type="CDD" id="cd09163">
    <property type="entry name" value="PLDc_CLS_unchar2_2"/>
    <property type="match status" value="1"/>
</dbReference>
<dbReference type="GO" id="GO:0005576">
    <property type="term" value="C:extracellular region"/>
    <property type="evidence" value="ECO:0007669"/>
    <property type="project" value="UniProtKB-SubCell"/>
</dbReference>
<dbReference type="InterPro" id="IPR022924">
    <property type="entry name" value="Cardiolipin_synthase"/>
</dbReference>
<feature type="transmembrane region" description="Helical" evidence="16">
    <location>
        <begin position="40"/>
        <end position="61"/>
    </location>
</feature>
<evidence type="ECO:0000256" key="4">
    <source>
        <dbReference type="ARBA" id="ARBA00022475"/>
    </source>
</evidence>
<protein>
    <recommendedName>
        <fullName evidence="15">Cardiolipin synthase</fullName>
        <ecNumber evidence="15">2.7.8.-</ecNumber>
    </recommendedName>
</protein>
<dbReference type="Pfam" id="PF13396">
    <property type="entry name" value="PLDc_N"/>
    <property type="match status" value="1"/>
</dbReference>
<feature type="transmembrane region" description="Helical" evidence="16">
    <location>
        <begin position="12"/>
        <end position="33"/>
    </location>
</feature>
<evidence type="ECO:0000259" key="17">
    <source>
        <dbReference type="PROSITE" id="PS50035"/>
    </source>
</evidence>
<evidence type="ECO:0000256" key="6">
    <source>
        <dbReference type="ARBA" id="ARBA00022525"/>
    </source>
</evidence>
<organism evidence="18 19">
    <name type="scientific">Hoeflea prorocentri</name>
    <dbReference type="NCBI Taxonomy" id="1922333"/>
    <lineage>
        <taxon>Bacteria</taxon>
        <taxon>Pseudomonadati</taxon>
        <taxon>Pseudomonadota</taxon>
        <taxon>Alphaproteobacteria</taxon>
        <taxon>Hyphomicrobiales</taxon>
        <taxon>Rhizobiaceae</taxon>
        <taxon>Hoeflea</taxon>
    </lineage>
</organism>
<dbReference type="NCBIfam" id="TIGR04265">
    <property type="entry name" value="bac_cardiolipin"/>
    <property type="match status" value="1"/>
</dbReference>
<keyword evidence="12 16" id="KW-0472">Membrane</keyword>
<keyword evidence="9" id="KW-0677">Repeat</keyword>
<reference evidence="18" key="1">
    <citation type="submission" date="2022-11" db="EMBL/GenBank/DDBJ databases">
        <title>Draft genome sequence of Hoeflea poritis E7-10 and Hoeflea prorocentri PM5-8, separated from scleractinian coral Porites lutea and marine dinoflagellate.</title>
        <authorList>
            <person name="Zhang G."/>
            <person name="Wei Q."/>
            <person name="Cai L."/>
        </authorList>
    </citation>
    <scope>NUCLEOTIDE SEQUENCE</scope>
    <source>
        <strain evidence="18">PM5-8</strain>
    </source>
</reference>
<dbReference type="CDD" id="cd09157">
    <property type="entry name" value="PLDc_CLS_unchar2_1"/>
    <property type="match status" value="1"/>
</dbReference>
<feature type="domain" description="PLD phosphodiesterase" evidence="17">
    <location>
        <begin position="391"/>
        <end position="418"/>
    </location>
</feature>
<dbReference type="RefSeq" id="WP_267991796.1">
    <property type="nucleotide sequence ID" value="NZ_JAPJZI010000001.1"/>
</dbReference>
<accession>A0A9X3ZIK1</accession>
<comment type="function">
    <text evidence="1">Could be a virulence factor.</text>
</comment>
<dbReference type="AlphaFoldDB" id="A0A9X3ZIK1"/>
<keyword evidence="6" id="KW-0964">Secreted</keyword>
<comment type="subcellular location">
    <subcellularLocation>
        <location evidence="3">Cell membrane</location>
        <topology evidence="3">Multi-pass membrane protein</topology>
    </subcellularLocation>
    <subcellularLocation>
        <location evidence="2">Secreted</location>
    </subcellularLocation>
</comment>
<evidence type="ECO:0000256" key="5">
    <source>
        <dbReference type="ARBA" id="ARBA00022516"/>
    </source>
</evidence>
<evidence type="ECO:0000256" key="10">
    <source>
        <dbReference type="ARBA" id="ARBA00022989"/>
    </source>
</evidence>
<dbReference type="PANTHER" id="PTHR21248:SF22">
    <property type="entry name" value="PHOSPHOLIPASE D"/>
    <property type="match status" value="1"/>
</dbReference>
<sequence length="478" mass="54247">MFLLDFESGVVQWVLSALAIVLSIICAGHALLWKRDPRAAVGWIAVCLLLPGLGALLYWLFGVNRIRAQAQYLRRRWPLPDNSDLDDPSFTAEWPSEHLGFTRLSRKVTRRRFVEGNHIELLVNGEEAFPAMLDEIRNAQVSIGLCTYIFDSDRVGLQFVDALADAVERGVEVKVLVDGLGELYSRPRISRFLKERGIPTARFMPWNHWQWFLNLNLRNHRKIMVVDGRLAFTGGMNIGVRHLAEAVDNPKKALDLHFKVSGPVVADIEWAFLEDWSFATGANHLRTEPLDLPGTGDLLARVIIDGPNEDFEKLRWMYMGATNAARQSVRVMTPYFVPDRELMASLNAAAMRGVNVEIILPEEGNIPFVSWATDAMLWQVLERGVKVCRQPAPFTHSKLFIVDDSYAIVGSGNFDDRSLRLNFEFNLEIYDKDFVSVLVRHFDEAKARSASITLAEMDARPWAVKFRDGFARLFAPYL</sequence>
<keyword evidence="13" id="KW-0594">Phospholipid biosynthesis</keyword>
<keyword evidence="4" id="KW-1003">Cell membrane</keyword>
<evidence type="ECO:0000256" key="15">
    <source>
        <dbReference type="NCBIfam" id="TIGR04265"/>
    </source>
</evidence>
<dbReference type="SUPFAM" id="SSF56024">
    <property type="entry name" value="Phospholipase D/nuclease"/>
    <property type="match status" value="2"/>
</dbReference>
<evidence type="ECO:0000256" key="14">
    <source>
        <dbReference type="ARBA" id="ARBA00023264"/>
    </source>
</evidence>
<name>A0A9X3ZIK1_9HYPH</name>
<dbReference type="Pfam" id="PF13091">
    <property type="entry name" value="PLDc_2"/>
    <property type="match status" value="2"/>
</dbReference>
<keyword evidence="8 16" id="KW-0812">Transmembrane</keyword>
<evidence type="ECO:0000256" key="1">
    <source>
        <dbReference type="ARBA" id="ARBA00003145"/>
    </source>
</evidence>
<feature type="domain" description="PLD phosphodiesterase" evidence="17">
    <location>
        <begin position="215"/>
        <end position="242"/>
    </location>
</feature>
<keyword evidence="11" id="KW-0443">Lipid metabolism</keyword>
<keyword evidence="7" id="KW-0808">Transferase</keyword>
<dbReference type="SMART" id="SM00155">
    <property type="entry name" value="PLDc"/>
    <property type="match status" value="2"/>
</dbReference>
<evidence type="ECO:0000313" key="18">
    <source>
        <dbReference type="EMBL" id="MDA5400329.1"/>
    </source>
</evidence>
<dbReference type="GO" id="GO:0008808">
    <property type="term" value="F:cardiolipin synthase activity"/>
    <property type="evidence" value="ECO:0007669"/>
    <property type="project" value="UniProtKB-UniRule"/>
</dbReference>
<keyword evidence="19" id="KW-1185">Reference proteome</keyword>
<dbReference type="InterPro" id="IPR027379">
    <property type="entry name" value="CLS_N"/>
</dbReference>
<keyword evidence="10 16" id="KW-1133">Transmembrane helix</keyword>
<evidence type="ECO:0000256" key="2">
    <source>
        <dbReference type="ARBA" id="ARBA00004613"/>
    </source>
</evidence>
<keyword evidence="5" id="KW-0444">Lipid biosynthesis</keyword>
<gene>
    <name evidence="18" type="primary">cls</name>
    <name evidence="18" type="ORF">OQ273_17260</name>
</gene>
<dbReference type="GO" id="GO:0005886">
    <property type="term" value="C:plasma membrane"/>
    <property type="evidence" value="ECO:0007669"/>
    <property type="project" value="UniProtKB-SubCell"/>
</dbReference>
<dbReference type="InterPro" id="IPR025202">
    <property type="entry name" value="PLD-like_dom"/>
</dbReference>
<evidence type="ECO:0000256" key="8">
    <source>
        <dbReference type="ARBA" id="ARBA00022692"/>
    </source>
</evidence>